<dbReference type="WBParaSite" id="HPLM_0000448901-mRNA-1">
    <property type="protein sequence ID" value="HPLM_0000448901-mRNA-1"/>
    <property type="gene ID" value="HPLM_0000448901"/>
</dbReference>
<dbReference type="InterPro" id="IPR027417">
    <property type="entry name" value="P-loop_NTPase"/>
</dbReference>
<evidence type="ECO:0000256" key="1">
    <source>
        <dbReference type="SAM" id="MobiDB-lite"/>
    </source>
</evidence>
<sequence>MVLSNDQAEAVRLAVSNEPIVAIQAALGIDKMVAGAIIAALFSSRPPSTVVVTATLMRRLPNLQRLYLDDFAHLEVVRYLSDTAASDNLYPTGVDLTVVLKSLGDRYEAQLGAAEREFCRGFKEKRELLERCLEDPTMFLYMSEEGQNEYGIAERSVSQPIEKMVMLMFRVQRPAILCLTAGSLLNSTDLANGLFRRYSSSFGAIIGDEASQVPGPALAAIASRIPEAKQCYIRDIHQLEPHARCQRTSTSHFWRSQRHECPSGSRSRAGVSSGYNLQGAPRSKCAP</sequence>
<reference evidence="2" key="1">
    <citation type="submission" date="2017-02" db="UniProtKB">
        <authorList>
            <consortium name="WormBaseParasite"/>
        </authorList>
    </citation>
    <scope>IDENTIFICATION</scope>
</reference>
<dbReference type="Gene3D" id="3.40.50.300">
    <property type="entry name" value="P-loop containing nucleotide triphosphate hydrolases"/>
    <property type="match status" value="1"/>
</dbReference>
<feature type="region of interest" description="Disordered" evidence="1">
    <location>
        <begin position="256"/>
        <end position="287"/>
    </location>
</feature>
<feature type="compositionally biased region" description="Low complexity" evidence="1">
    <location>
        <begin position="263"/>
        <end position="274"/>
    </location>
</feature>
<name>A0A0N4W3S6_HAEPC</name>
<dbReference type="OMA" id="TSTSHFW"/>
<dbReference type="AlphaFoldDB" id="A0A0N4W3S6"/>
<organism evidence="2">
    <name type="scientific">Haemonchus placei</name>
    <name type="common">Barber's pole worm</name>
    <dbReference type="NCBI Taxonomy" id="6290"/>
    <lineage>
        <taxon>Eukaryota</taxon>
        <taxon>Metazoa</taxon>
        <taxon>Ecdysozoa</taxon>
        <taxon>Nematoda</taxon>
        <taxon>Chromadorea</taxon>
        <taxon>Rhabditida</taxon>
        <taxon>Rhabditina</taxon>
        <taxon>Rhabditomorpha</taxon>
        <taxon>Strongyloidea</taxon>
        <taxon>Trichostrongylidae</taxon>
        <taxon>Haemonchus</taxon>
    </lineage>
</organism>
<accession>A0A0N4W3S6</accession>
<evidence type="ECO:0000313" key="2">
    <source>
        <dbReference type="WBParaSite" id="HPLM_0000448901-mRNA-1"/>
    </source>
</evidence>
<protein>
    <submittedName>
        <fullName evidence="2">AAA_11 domain-containing protein</fullName>
    </submittedName>
</protein>
<proteinExistence type="predicted"/>